<protein>
    <submittedName>
        <fullName evidence="1">Uncharacterized protein</fullName>
    </submittedName>
</protein>
<comment type="caution">
    <text evidence="1">The sequence shown here is derived from an EMBL/GenBank/DDBJ whole genome shotgun (WGS) entry which is preliminary data.</text>
</comment>
<reference evidence="1 2" key="1">
    <citation type="submission" date="2019-09" db="EMBL/GenBank/DDBJ databases">
        <title>Draft genome of the ectomycorrhizal ascomycete Sphaerosporella brunnea.</title>
        <authorList>
            <consortium name="DOE Joint Genome Institute"/>
            <person name="Benucci G.M."/>
            <person name="Marozzi G."/>
            <person name="Antonielli L."/>
            <person name="Sanchez S."/>
            <person name="Marco P."/>
            <person name="Wang X."/>
            <person name="Falini L.B."/>
            <person name="Barry K."/>
            <person name="Haridas S."/>
            <person name="Lipzen A."/>
            <person name="Labutti K."/>
            <person name="Grigoriev I.V."/>
            <person name="Murat C."/>
            <person name="Martin F."/>
            <person name="Albertini E."/>
            <person name="Donnini D."/>
            <person name="Bonito G."/>
        </authorList>
    </citation>
    <scope>NUCLEOTIDE SEQUENCE [LARGE SCALE GENOMIC DNA]</scope>
    <source>
        <strain evidence="1 2">Sb_GMNB300</strain>
    </source>
</reference>
<keyword evidence="2" id="KW-1185">Reference proteome</keyword>
<dbReference type="Proteomes" id="UP000326924">
    <property type="component" value="Unassembled WGS sequence"/>
</dbReference>
<dbReference type="OrthoDB" id="5327538at2759"/>
<dbReference type="EMBL" id="VXIS01000284">
    <property type="protein sequence ID" value="KAA8895161.1"/>
    <property type="molecule type" value="Genomic_DNA"/>
</dbReference>
<name>A0A5J5EIZ9_9PEZI</name>
<accession>A0A5J5EIZ9</accession>
<organism evidence="1 2">
    <name type="scientific">Sphaerosporella brunnea</name>
    <dbReference type="NCBI Taxonomy" id="1250544"/>
    <lineage>
        <taxon>Eukaryota</taxon>
        <taxon>Fungi</taxon>
        <taxon>Dikarya</taxon>
        <taxon>Ascomycota</taxon>
        <taxon>Pezizomycotina</taxon>
        <taxon>Pezizomycetes</taxon>
        <taxon>Pezizales</taxon>
        <taxon>Pyronemataceae</taxon>
        <taxon>Sphaerosporella</taxon>
    </lineage>
</organism>
<proteinExistence type="predicted"/>
<dbReference type="InParanoid" id="A0A5J5EIZ9"/>
<evidence type="ECO:0000313" key="2">
    <source>
        <dbReference type="Proteomes" id="UP000326924"/>
    </source>
</evidence>
<evidence type="ECO:0000313" key="1">
    <source>
        <dbReference type="EMBL" id="KAA8895161.1"/>
    </source>
</evidence>
<dbReference type="AlphaFoldDB" id="A0A5J5EIZ9"/>
<sequence>MAAATGSTSPSYINRNGAVSVPADKLVSLLSSHELLALRATCREIAGLTAPHVATAFTFLQYTFTAPAALQSLMRIGAWCTSLVITLPNTPGGKITLPLRNEYDKQRVFSVFPTPVDTFWASDRYVQEKHSGIVQTADTQLFQTARDKKAWTMMFASLPALRRLKVETPGLSPGKGLQRTCVDEALMTLREVLERRERGGQIREFVYDGHAGGVWILDPMHSWNGRGVRKAWWAELVEVEMIVSKWSLKGFHSWERGTVERAWRGFLAAVSEKVQVLTVELRGEGATLECPLVDETILYPKLTQLKTKGFTMMWNGEGGLSRLLGKRAPMVVEWTVEKFKLSEGERMWTEVFVDWELMNPERMRSPTDLMRLGRKDRWYFG</sequence>
<gene>
    <name evidence="1" type="ORF">FN846DRAFT_912080</name>
</gene>